<comment type="subcellular location">
    <subcellularLocation>
        <location evidence="7">Cell membrane</location>
    </subcellularLocation>
</comment>
<dbReference type="Pfam" id="PF04413">
    <property type="entry name" value="Glycos_transf_N"/>
    <property type="match status" value="1"/>
</dbReference>
<evidence type="ECO:0000313" key="10">
    <source>
        <dbReference type="Proteomes" id="UP000094329"/>
    </source>
</evidence>
<reference evidence="9 10" key="1">
    <citation type="submission" date="2016-08" db="EMBL/GenBank/DDBJ databases">
        <title>Draft genome sequence of Candidatus Piscirickettsia litoralis, from seawater.</title>
        <authorList>
            <person name="Wan X."/>
            <person name="Lee A.J."/>
            <person name="Hou S."/>
            <person name="Donachie S.P."/>
        </authorList>
    </citation>
    <scope>NUCLEOTIDE SEQUENCE [LARGE SCALE GENOMIC DNA]</scope>
    <source>
        <strain evidence="9 10">Y2</strain>
    </source>
</reference>
<dbReference type="EC" id="2.4.99.12" evidence="2 7"/>
<evidence type="ECO:0000313" key="9">
    <source>
        <dbReference type="EMBL" id="ODN41480.1"/>
    </source>
</evidence>
<evidence type="ECO:0000256" key="2">
    <source>
        <dbReference type="ARBA" id="ARBA00012621"/>
    </source>
</evidence>
<feature type="domain" description="3-deoxy-D-manno-octulosonic-acid transferase N-terminal" evidence="8">
    <location>
        <begin position="1"/>
        <end position="83"/>
    </location>
</feature>
<dbReference type="InterPro" id="IPR007507">
    <property type="entry name" value="Glycos_transf_N"/>
</dbReference>
<evidence type="ECO:0000256" key="4">
    <source>
        <dbReference type="ARBA" id="ARBA00022679"/>
    </source>
</evidence>
<dbReference type="PANTHER" id="PTHR42755:SF1">
    <property type="entry name" value="3-DEOXY-D-MANNO-OCTULOSONIC ACID TRANSFERASE, MITOCHONDRIAL-RELATED"/>
    <property type="match status" value="1"/>
</dbReference>
<comment type="caution">
    <text evidence="9">The sequence shown here is derived from an EMBL/GenBank/DDBJ whole genome shotgun (WGS) entry which is preliminary data.</text>
</comment>
<comment type="pathway">
    <text evidence="1 7">Bacterial outer membrane biogenesis; LPS core biosynthesis.</text>
</comment>
<dbReference type="PANTHER" id="PTHR42755">
    <property type="entry name" value="3-DEOXY-MANNO-OCTULOSONATE CYTIDYLYLTRANSFERASE"/>
    <property type="match status" value="1"/>
</dbReference>
<organism evidence="9 10">
    <name type="scientific">Piscirickettsia litoralis</name>
    <dbReference type="NCBI Taxonomy" id="1891921"/>
    <lineage>
        <taxon>Bacteria</taxon>
        <taxon>Pseudomonadati</taxon>
        <taxon>Pseudomonadota</taxon>
        <taxon>Gammaproteobacteria</taxon>
        <taxon>Thiotrichales</taxon>
        <taxon>Piscirickettsiaceae</taxon>
        <taxon>Piscirickettsia</taxon>
    </lineage>
</organism>
<dbReference type="InterPro" id="IPR038107">
    <property type="entry name" value="Glycos_transf_N_sf"/>
</dbReference>
<comment type="function">
    <text evidence="7">Involved in lipopolysaccharide (LPS) biosynthesis. Catalyzes the transfer of 3-deoxy-D-manno-octulosonate (Kdo) residue(s) from CMP-Kdo to lipid IV(A), the tetraacyldisaccharide-1,4'-bisphosphate precursor of lipid A.</text>
</comment>
<keyword evidence="7" id="KW-0448">Lipopolysaccharide biosynthesis</keyword>
<evidence type="ECO:0000256" key="7">
    <source>
        <dbReference type="RuleBase" id="RU365103"/>
    </source>
</evidence>
<keyword evidence="4 7" id="KW-0808">Transferase</keyword>
<sequence>MVETEIWPNLLEVCRTKKVKVCLTNARLSERSYKKYKKFGDLSKNLLSRIDKIISQSDRDSSNFINLGYPSTQISTSGSIKYDLAPDPALIEKGKMLYQNSWNNSIVVCAASTHDGEEKIILSAFEEIKASNKSVKLIIVPRHPGRFNDVYELSKKYSQNVVKKSQASINDLKEAEILVGDTMGEMTLYLSMANISFVGGSLVKIGGHNLLEPASLKVPIITGRYLYNFKEISENLIKASALEVVSNEQELLIAMNNLIDSKDLRLSMLEAGYRVYAQNKGALYKQLTTIETLLPKIAWGF</sequence>
<accession>A0ABX3A262</accession>
<dbReference type="SUPFAM" id="SSF53756">
    <property type="entry name" value="UDP-Glycosyltransferase/glycogen phosphorylase"/>
    <property type="match status" value="1"/>
</dbReference>
<keyword evidence="10" id="KW-1185">Reference proteome</keyword>
<evidence type="ECO:0000256" key="5">
    <source>
        <dbReference type="ARBA" id="ARBA00031445"/>
    </source>
</evidence>
<keyword evidence="7" id="KW-1003">Cell membrane</keyword>
<dbReference type="EMBL" id="MDTU01000002">
    <property type="protein sequence ID" value="ODN41480.1"/>
    <property type="molecule type" value="Genomic_DNA"/>
</dbReference>
<proteinExistence type="inferred from homology"/>
<comment type="similarity">
    <text evidence="7">Belongs to the glycosyltransferase group 1 family.</text>
</comment>
<keyword evidence="7" id="KW-0472">Membrane</keyword>
<name>A0ABX3A262_9GAMM</name>
<evidence type="ECO:0000259" key="8">
    <source>
        <dbReference type="Pfam" id="PF04413"/>
    </source>
</evidence>
<gene>
    <name evidence="9" type="ORF">BGC07_15305</name>
</gene>
<evidence type="ECO:0000256" key="6">
    <source>
        <dbReference type="ARBA" id="ARBA00049183"/>
    </source>
</evidence>
<dbReference type="Proteomes" id="UP000094329">
    <property type="component" value="Unassembled WGS sequence"/>
</dbReference>
<dbReference type="Gene3D" id="3.40.50.11720">
    <property type="entry name" value="3-Deoxy-D-manno-octulosonic-acid transferase, N-terminal domain"/>
    <property type="match status" value="1"/>
</dbReference>
<protein>
    <recommendedName>
        <fullName evidence="3 7">3-deoxy-D-manno-octulosonic acid transferase</fullName>
        <shortName evidence="7">Kdo transferase</shortName>
        <ecNumber evidence="2 7">2.4.99.12</ecNumber>
    </recommendedName>
    <alternativeName>
        <fullName evidence="5 7">Lipid IV(A) 3-deoxy-D-manno-octulosonic acid transferase</fullName>
    </alternativeName>
</protein>
<evidence type="ECO:0000256" key="1">
    <source>
        <dbReference type="ARBA" id="ARBA00004713"/>
    </source>
</evidence>
<comment type="catalytic activity">
    <reaction evidence="6 7">
        <text>lipid IVA (E. coli) + CMP-3-deoxy-beta-D-manno-octulosonate = alpha-Kdo-(2-&gt;6)-lipid IVA (E. coli) + CMP + H(+)</text>
        <dbReference type="Rhea" id="RHEA:28066"/>
        <dbReference type="ChEBI" id="CHEBI:15378"/>
        <dbReference type="ChEBI" id="CHEBI:58603"/>
        <dbReference type="ChEBI" id="CHEBI:60364"/>
        <dbReference type="ChEBI" id="CHEBI:60377"/>
        <dbReference type="ChEBI" id="CHEBI:85987"/>
        <dbReference type="EC" id="2.4.99.12"/>
    </reaction>
</comment>
<dbReference type="InterPro" id="IPR039901">
    <property type="entry name" value="Kdotransferase"/>
</dbReference>
<evidence type="ECO:0000256" key="3">
    <source>
        <dbReference type="ARBA" id="ARBA00019077"/>
    </source>
</evidence>
<dbReference type="Gene3D" id="3.40.50.2000">
    <property type="entry name" value="Glycogen Phosphorylase B"/>
    <property type="match status" value="1"/>
</dbReference>